<keyword evidence="6 12" id="KW-0028">Amino-acid biosynthesis</keyword>
<sequence>MFEGIWLPIVTPLRDGEVDIEALERLTDQYASDGIAGIVALSTTGEAALLNDVERVSVLQAVTEVAAGRVPVIAGLGGADTRAFVQDLRAMESWDVAGFLVPAPSYVCPDQAGLAWHFAQIARATSKPVVLYDVPHRTGVAIEVETVRELAEFDNIVAIKACASERFKALGQLPISLLCGTDEAFLECLEAGAAGGILASAHVCPDLLRDVRSLVKAGYGEAASRLFARFKGVLRLLFAAPNPSAIKAMLALDGAISPETRMPIRPASPALVTQLEFARAVLDDLRAIAPSP</sequence>
<dbReference type="SUPFAM" id="SSF51569">
    <property type="entry name" value="Aldolase"/>
    <property type="match status" value="1"/>
</dbReference>
<gene>
    <name evidence="12" type="primary">dapA</name>
    <name evidence="17" type="ORF">C7410_106124</name>
    <name evidence="16" type="ORF">FHX59_001958</name>
</gene>
<dbReference type="InterPro" id="IPR013785">
    <property type="entry name" value="Aldolase_TIM"/>
</dbReference>
<accession>A0A2U1AIK5</accession>
<evidence type="ECO:0000256" key="12">
    <source>
        <dbReference type="HAMAP-Rule" id="MF_00418"/>
    </source>
</evidence>
<evidence type="ECO:0000256" key="1">
    <source>
        <dbReference type="ARBA" id="ARBA00003294"/>
    </source>
</evidence>
<dbReference type="EMBL" id="QJSQ01000006">
    <property type="protein sequence ID" value="PYE24294.1"/>
    <property type="molecule type" value="Genomic_DNA"/>
</dbReference>
<evidence type="ECO:0000256" key="3">
    <source>
        <dbReference type="ARBA" id="ARBA00007592"/>
    </source>
</evidence>
<dbReference type="EC" id="4.3.3.7" evidence="4 12"/>
<feature type="site" description="Part of a proton relay during catalysis" evidence="12">
    <location>
        <position position="43"/>
    </location>
</feature>
<dbReference type="EMBL" id="JACHVZ010000005">
    <property type="protein sequence ID" value="MBB2927538.1"/>
    <property type="molecule type" value="Genomic_DNA"/>
</dbReference>
<dbReference type="PANTHER" id="PTHR12128:SF66">
    <property type="entry name" value="4-HYDROXY-2-OXOGLUTARATE ALDOLASE, MITOCHONDRIAL"/>
    <property type="match status" value="1"/>
</dbReference>
<organism evidence="17 18">
    <name type="scientific">Paraburkholderia silvatlantica</name>
    <dbReference type="NCBI Taxonomy" id="321895"/>
    <lineage>
        <taxon>Bacteria</taxon>
        <taxon>Pseudomonadati</taxon>
        <taxon>Pseudomonadota</taxon>
        <taxon>Betaproteobacteria</taxon>
        <taxon>Burkholderiales</taxon>
        <taxon>Burkholderiaceae</taxon>
        <taxon>Paraburkholderia</taxon>
    </lineage>
</organism>
<feature type="binding site" evidence="12 15">
    <location>
        <position position="197"/>
    </location>
    <ligand>
        <name>pyruvate</name>
        <dbReference type="ChEBI" id="CHEBI:15361"/>
    </ligand>
</feature>
<dbReference type="PANTHER" id="PTHR12128">
    <property type="entry name" value="DIHYDRODIPICOLINATE SYNTHASE"/>
    <property type="match status" value="1"/>
</dbReference>
<protein>
    <recommendedName>
        <fullName evidence="4 12">4-hydroxy-tetrahydrodipicolinate synthase</fullName>
        <shortName evidence="12">HTPA synthase</shortName>
        <ecNumber evidence="4 12">4.3.3.7</ecNumber>
    </recommendedName>
</protein>
<evidence type="ECO:0000256" key="2">
    <source>
        <dbReference type="ARBA" id="ARBA00005120"/>
    </source>
</evidence>
<evidence type="ECO:0000313" key="18">
    <source>
        <dbReference type="Proteomes" id="UP000247772"/>
    </source>
</evidence>
<evidence type="ECO:0000313" key="16">
    <source>
        <dbReference type="EMBL" id="MBB2927538.1"/>
    </source>
</evidence>
<dbReference type="GO" id="GO:0005737">
    <property type="term" value="C:cytoplasm"/>
    <property type="evidence" value="ECO:0007669"/>
    <property type="project" value="UniProtKB-SubCell"/>
</dbReference>
<dbReference type="GO" id="GO:0019877">
    <property type="term" value="P:diaminopimelate biosynthetic process"/>
    <property type="evidence" value="ECO:0007669"/>
    <property type="project" value="UniProtKB-UniRule"/>
</dbReference>
<comment type="catalytic activity">
    <reaction evidence="11 12">
        <text>L-aspartate 4-semialdehyde + pyruvate = (2S,4S)-4-hydroxy-2,3,4,5-tetrahydrodipicolinate + H2O + H(+)</text>
        <dbReference type="Rhea" id="RHEA:34171"/>
        <dbReference type="ChEBI" id="CHEBI:15361"/>
        <dbReference type="ChEBI" id="CHEBI:15377"/>
        <dbReference type="ChEBI" id="CHEBI:15378"/>
        <dbReference type="ChEBI" id="CHEBI:67139"/>
        <dbReference type="ChEBI" id="CHEBI:537519"/>
        <dbReference type="EC" id="4.3.3.7"/>
    </reaction>
</comment>
<evidence type="ECO:0000256" key="13">
    <source>
        <dbReference type="PIRNR" id="PIRNR001365"/>
    </source>
</evidence>
<keyword evidence="7 12" id="KW-0220">Diaminopimelate biosynthesis</keyword>
<reference evidence="17 18" key="1">
    <citation type="submission" date="2018-06" db="EMBL/GenBank/DDBJ databases">
        <title>Genomic Encyclopedia of Type Strains, Phase IV (KMG-V): Genome sequencing to study the core and pangenomes of soil and plant-associated prokaryotes.</title>
        <authorList>
            <person name="Whitman W."/>
        </authorList>
    </citation>
    <scope>NUCLEOTIDE SEQUENCE [LARGE SCALE GENOMIC DNA]</scope>
    <source>
        <strain evidence="17 18">SRCL-318</strain>
        <strain evidence="16 19">SRMrh-85</strain>
    </source>
</reference>
<dbReference type="HAMAP" id="MF_00418">
    <property type="entry name" value="DapA"/>
    <property type="match status" value="1"/>
</dbReference>
<feature type="active site" description="Proton donor/acceptor" evidence="12 14">
    <location>
        <position position="132"/>
    </location>
</feature>
<evidence type="ECO:0000256" key="9">
    <source>
        <dbReference type="ARBA" id="ARBA00023239"/>
    </source>
</evidence>
<dbReference type="AlphaFoldDB" id="A0A2U1AIK5"/>
<dbReference type="Proteomes" id="UP000247772">
    <property type="component" value="Unassembled WGS sequence"/>
</dbReference>
<keyword evidence="19" id="KW-1185">Reference proteome</keyword>
<name>A0A2U1AIK5_9BURK</name>
<proteinExistence type="inferred from homology"/>
<feature type="binding site" evidence="12 15">
    <location>
        <position position="44"/>
    </location>
    <ligand>
        <name>pyruvate</name>
        <dbReference type="ChEBI" id="CHEBI:15361"/>
    </ligand>
</feature>
<evidence type="ECO:0000256" key="7">
    <source>
        <dbReference type="ARBA" id="ARBA00022915"/>
    </source>
</evidence>
<feature type="site" description="Part of a proton relay during catalysis" evidence="12">
    <location>
        <position position="106"/>
    </location>
</feature>
<dbReference type="InterPro" id="IPR020625">
    <property type="entry name" value="Schiff_base-form_aldolases_AS"/>
</dbReference>
<dbReference type="PIRSF" id="PIRSF001365">
    <property type="entry name" value="DHDPS"/>
    <property type="match status" value="1"/>
</dbReference>
<evidence type="ECO:0000313" key="19">
    <source>
        <dbReference type="Proteomes" id="UP000533533"/>
    </source>
</evidence>
<comment type="pathway">
    <text evidence="2 12">Amino-acid biosynthesis; L-lysine biosynthesis via DAP pathway; (S)-tetrahydrodipicolinate from L-aspartate: step 3/4.</text>
</comment>
<keyword evidence="10 12" id="KW-0704">Schiff base</keyword>
<comment type="caution">
    <text evidence="17">The sequence shown here is derived from an EMBL/GenBank/DDBJ whole genome shotgun (WGS) entry which is preliminary data.</text>
</comment>
<comment type="subcellular location">
    <subcellularLocation>
        <location evidence="12">Cytoplasm</location>
    </subcellularLocation>
</comment>
<evidence type="ECO:0000256" key="6">
    <source>
        <dbReference type="ARBA" id="ARBA00022605"/>
    </source>
</evidence>
<dbReference type="InterPro" id="IPR005263">
    <property type="entry name" value="DapA"/>
</dbReference>
<dbReference type="GO" id="GO:0008840">
    <property type="term" value="F:4-hydroxy-tetrahydrodipicolinate synthase activity"/>
    <property type="evidence" value="ECO:0007669"/>
    <property type="project" value="UniProtKB-UniRule"/>
</dbReference>
<dbReference type="Pfam" id="PF00701">
    <property type="entry name" value="DHDPS"/>
    <property type="match status" value="1"/>
</dbReference>
<comment type="function">
    <text evidence="1 12">Catalyzes the condensation of (S)-aspartate-beta-semialdehyde [(S)-ASA] and pyruvate to 4-hydroxy-tetrahydrodipicolinate (HTPA).</text>
</comment>
<dbReference type="PROSITE" id="PS00666">
    <property type="entry name" value="DHDPS_2"/>
    <property type="match status" value="1"/>
</dbReference>
<dbReference type="CDD" id="cd00950">
    <property type="entry name" value="DHDPS"/>
    <property type="match status" value="1"/>
</dbReference>
<comment type="similarity">
    <text evidence="3 12 13">Belongs to the DapA family.</text>
</comment>
<dbReference type="Proteomes" id="UP000533533">
    <property type="component" value="Unassembled WGS sequence"/>
</dbReference>
<evidence type="ECO:0000313" key="17">
    <source>
        <dbReference type="EMBL" id="PYE24294.1"/>
    </source>
</evidence>
<evidence type="ECO:0000256" key="5">
    <source>
        <dbReference type="ARBA" id="ARBA00022490"/>
    </source>
</evidence>
<dbReference type="OrthoDB" id="9782828at2"/>
<feature type="active site" description="Schiff-base intermediate with substrate" evidence="12 14">
    <location>
        <position position="160"/>
    </location>
</feature>
<keyword evidence="8 12" id="KW-0457">Lysine biosynthesis</keyword>
<dbReference type="UniPathway" id="UPA00034">
    <property type="reaction ID" value="UER00017"/>
</dbReference>
<evidence type="ECO:0000256" key="8">
    <source>
        <dbReference type="ARBA" id="ARBA00023154"/>
    </source>
</evidence>
<keyword evidence="5 12" id="KW-0963">Cytoplasm</keyword>
<dbReference type="PRINTS" id="PR00146">
    <property type="entry name" value="DHPICSNTHASE"/>
</dbReference>
<evidence type="ECO:0000256" key="15">
    <source>
        <dbReference type="PIRSR" id="PIRSR001365-2"/>
    </source>
</evidence>
<evidence type="ECO:0000256" key="10">
    <source>
        <dbReference type="ARBA" id="ARBA00023270"/>
    </source>
</evidence>
<evidence type="ECO:0000256" key="14">
    <source>
        <dbReference type="PIRSR" id="PIRSR001365-1"/>
    </source>
</evidence>
<keyword evidence="9 12" id="KW-0456">Lyase</keyword>
<dbReference type="GO" id="GO:0009089">
    <property type="term" value="P:lysine biosynthetic process via diaminopimelate"/>
    <property type="evidence" value="ECO:0007669"/>
    <property type="project" value="UniProtKB-UniRule"/>
</dbReference>
<dbReference type="Gene3D" id="3.20.20.70">
    <property type="entry name" value="Aldolase class I"/>
    <property type="match status" value="1"/>
</dbReference>
<comment type="subunit">
    <text evidence="12">Homotetramer; dimer of dimers.</text>
</comment>
<comment type="caution">
    <text evidence="12">Was originally thought to be a dihydrodipicolinate synthase (DHDPS), catalyzing the condensation of (S)-aspartate-beta-semialdehyde [(S)-ASA] and pyruvate to dihydrodipicolinate (DHDP). However, it was shown in E.coli that the product of the enzymatic reaction is not dihydrodipicolinate but in fact (4S)-4-hydroxy-2,3,4,5-tetrahydro-(2S)-dipicolinic acid (HTPA), and that the consecutive dehydration reaction leading to DHDP is not spontaneous but catalyzed by DapB.</text>
</comment>
<evidence type="ECO:0000256" key="11">
    <source>
        <dbReference type="ARBA" id="ARBA00047836"/>
    </source>
</evidence>
<dbReference type="InterPro" id="IPR002220">
    <property type="entry name" value="DapA-like"/>
</dbReference>
<evidence type="ECO:0000256" key="4">
    <source>
        <dbReference type="ARBA" id="ARBA00012086"/>
    </source>
</evidence>
<dbReference type="RefSeq" id="WP_110383818.1">
    <property type="nucleotide sequence ID" value="NZ_JACHVZ010000005.1"/>
</dbReference>
<dbReference type="SMART" id="SM01130">
    <property type="entry name" value="DHDPS"/>
    <property type="match status" value="1"/>
</dbReference>